<proteinExistence type="predicted"/>
<organism evidence="6 7">
    <name type="scientific">Allosphingosinicella ginsenosidimutans</name>
    <dbReference type="NCBI Taxonomy" id="1176539"/>
    <lineage>
        <taxon>Bacteria</taxon>
        <taxon>Pseudomonadati</taxon>
        <taxon>Pseudomonadota</taxon>
        <taxon>Alphaproteobacteria</taxon>
        <taxon>Sphingomonadales</taxon>
        <taxon>Sphingomonadaceae</taxon>
        <taxon>Allosphingosinicella</taxon>
    </lineage>
</organism>
<evidence type="ECO:0000256" key="3">
    <source>
        <dbReference type="ARBA" id="ARBA00022827"/>
    </source>
</evidence>
<protein>
    <submittedName>
        <fullName evidence="6">FAD-dependent oxidoreductase</fullName>
    </submittedName>
</protein>
<keyword evidence="7" id="KW-1185">Reference proteome</keyword>
<dbReference type="PANTHER" id="PTHR43400:SF7">
    <property type="entry name" value="FAD-DEPENDENT OXIDOREDUCTASE 2 FAD BINDING DOMAIN-CONTAINING PROTEIN"/>
    <property type="match status" value="1"/>
</dbReference>
<dbReference type="EMBL" id="VOQQ01000001">
    <property type="protein sequence ID" value="TXC63431.1"/>
    <property type="molecule type" value="Genomic_DNA"/>
</dbReference>
<gene>
    <name evidence="6" type="ORF">FRZ32_07025</name>
</gene>
<comment type="cofactor">
    <cofactor evidence="1">
        <name>FAD</name>
        <dbReference type="ChEBI" id="CHEBI:57692"/>
    </cofactor>
</comment>
<evidence type="ECO:0000313" key="6">
    <source>
        <dbReference type="EMBL" id="TXC63431.1"/>
    </source>
</evidence>
<dbReference type="InterPro" id="IPR050315">
    <property type="entry name" value="FAD-oxidoreductase_2"/>
</dbReference>
<dbReference type="Proteomes" id="UP000321249">
    <property type="component" value="Unassembled WGS sequence"/>
</dbReference>
<keyword evidence="4" id="KW-0560">Oxidoreductase</keyword>
<dbReference type="Gene3D" id="3.90.700.10">
    <property type="entry name" value="Succinate dehydrogenase/fumarate reductase flavoprotein, catalytic domain"/>
    <property type="match status" value="1"/>
</dbReference>
<dbReference type="Pfam" id="PF00890">
    <property type="entry name" value="FAD_binding_2"/>
    <property type="match status" value="1"/>
</dbReference>
<dbReference type="Gene3D" id="3.50.50.60">
    <property type="entry name" value="FAD/NAD(P)-binding domain"/>
    <property type="match status" value="1"/>
</dbReference>
<sequence>MSSDEDESLADGSRESWDVAIVGAGSAGLPCAIFAARAGARVLLLDHADQPGGSLWVATGQMSAAGTRLQKARGIEDTPDLHFEDVMRISRGTANAELVRLAVDHAAATFDWLMDEGFEPLPDHPVTGFGHEPYRVARYYWGEKGALSIKEVLVPIVERLASEGRIDMRLGHEVTELVQDEGGAVTGLRARGPDGATQEFAAGAVVLASGGYAGDPALFERLNGYPQYNAAPYPWCRGAALKLGEAVGGFARGAENLFVNFGTLFDTDEFPAKATGRIEHFPERRQPWEIYVNAAGDRFVREDIDSVDAREMALFHQQDYRYWIILDSRILAEAPPIVVGWTKEEVADAFARGGPAFLTSGTLADLAARAGIDAAGLERAVTGYNYGVATGADFFGRRHLPRPIAEPPFHAIRMQASAISSTVGLAVDGELRVVRRDGSPIPNLYAAGEALGSSQTMGKAACGGMMVTPAMTFGRLLGERLAAKGGRK</sequence>
<dbReference type="PRINTS" id="PR00368">
    <property type="entry name" value="FADPNR"/>
</dbReference>
<dbReference type="AlphaFoldDB" id="A0A5C6TTS8"/>
<evidence type="ECO:0000313" key="7">
    <source>
        <dbReference type="Proteomes" id="UP000321249"/>
    </source>
</evidence>
<dbReference type="PANTHER" id="PTHR43400">
    <property type="entry name" value="FUMARATE REDUCTASE"/>
    <property type="match status" value="1"/>
</dbReference>
<evidence type="ECO:0000259" key="5">
    <source>
        <dbReference type="Pfam" id="PF00890"/>
    </source>
</evidence>
<dbReference type="SUPFAM" id="SSF56425">
    <property type="entry name" value="Succinate dehydrogenase/fumarate reductase flavoprotein, catalytic domain"/>
    <property type="match status" value="1"/>
</dbReference>
<reference evidence="6 7" key="1">
    <citation type="journal article" date="2015" name="J. Microbiol.">
        <title>Sphingosinicella ginsenosidimutans sp. nov., with ginsenoside converting activity.</title>
        <authorList>
            <person name="Kim J.K."/>
            <person name="Kang M.S."/>
            <person name="Park S.C."/>
            <person name="Kim K.M."/>
            <person name="Choi K."/>
            <person name="Yoon M.H."/>
            <person name="Im W.T."/>
        </authorList>
    </citation>
    <scope>NUCLEOTIDE SEQUENCE [LARGE SCALE GENOMIC DNA]</scope>
    <source>
        <strain evidence="6 7">BS-11</strain>
    </source>
</reference>
<dbReference type="InterPro" id="IPR027477">
    <property type="entry name" value="Succ_DH/fumarate_Rdtase_cat_sf"/>
</dbReference>
<keyword evidence="3" id="KW-0274">FAD</keyword>
<dbReference type="GO" id="GO:0016491">
    <property type="term" value="F:oxidoreductase activity"/>
    <property type="evidence" value="ECO:0007669"/>
    <property type="project" value="UniProtKB-KW"/>
</dbReference>
<evidence type="ECO:0000256" key="1">
    <source>
        <dbReference type="ARBA" id="ARBA00001974"/>
    </source>
</evidence>
<dbReference type="SUPFAM" id="SSF51905">
    <property type="entry name" value="FAD/NAD(P)-binding domain"/>
    <property type="match status" value="1"/>
</dbReference>
<accession>A0A5C6TTS8</accession>
<dbReference type="InterPro" id="IPR036188">
    <property type="entry name" value="FAD/NAD-bd_sf"/>
</dbReference>
<name>A0A5C6TTS8_9SPHN</name>
<comment type="caution">
    <text evidence="6">The sequence shown here is derived from an EMBL/GenBank/DDBJ whole genome shotgun (WGS) entry which is preliminary data.</text>
</comment>
<feature type="domain" description="FAD-dependent oxidoreductase 2 FAD-binding" evidence="5">
    <location>
        <begin position="18"/>
        <end position="463"/>
    </location>
</feature>
<evidence type="ECO:0000256" key="4">
    <source>
        <dbReference type="ARBA" id="ARBA00023002"/>
    </source>
</evidence>
<evidence type="ECO:0000256" key="2">
    <source>
        <dbReference type="ARBA" id="ARBA00022630"/>
    </source>
</evidence>
<dbReference type="InterPro" id="IPR003953">
    <property type="entry name" value="FAD-dep_OxRdtase_2_FAD-bd"/>
</dbReference>
<keyword evidence="2" id="KW-0285">Flavoprotein</keyword>